<gene>
    <name evidence="1" type="ORF">O6H91_23G003900</name>
</gene>
<sequence length="468" mass="51964">MERWRSFFGSSGEDLWTVIDRAITIAAIDYPQELRVRRDAFAEKLFAPASHFSTANIADGPRLDVRVENLFGPNLCPLTSSIGERPALTRSDGGTGASPESETKDVLEGQQKNPEITFHDSTVVVNCKSLKEEEVLPEESEESRQIREILVIKERIMNLDQTEETCLLALSMLENMNICVPALKATGIGKPVNGLRKHSSRRVRSIAKRLVSFWKDVVDEWVTKKGDDFAAAFVDSGTSDINGNEIGMISPCENNRAMPANGTGSPKILDTRDHDLSAGSWQITSSEHRHIVTNLSGASLAEERQPQSNFQICNPHMNSYNSDLKVHKDKWDHEIKEKLECAGGGSKTALDCIGNSSNKLDAVHRSNFAHKPPDPSDAVQKQKLYKAGADTKPKCTESSHELHRLEAAKRRLHENYQQAEKVKKQRTIQVVDMETAPTGPSTQPKYNWTGHHAKPGINTKKACPANIR</sequence>
<accession>A0ACC2A7N5</accession>
<keyword evidence="2" id="KW-1185">Reference proteome</keyword>
<dbReference type="Proteomes" id="UP001162992">
    <property type="component" value="Chromosome 23"/>
</dbReference>
<organism evidence="1 2">
    <name type="scientific">Diphasiastrum complanatum</name>
    <name type="common">Issler's clubmoss</name>
    <name type="synonym">Lycopodium complanatum</name>
    <dbReference type="NCBI Taxonomy" id="34168"/>
    <lineage>
        <taxon>Eukaryota</taxon>
        <taxon>Viridiplantae</taxon>
        <taxon>Streptophyta</taxon>
        <taxon>Embryophyta</taxon>
        <taxon>Tracheophyta</taxon>
        <taxon>Lycopodiopsida</taxon>
        <taxon>Lycopodiales</taxon>
        <taxon>Lycopodiaceae</taxon>
        <taxon>Lycopodioideae</taxon>
        <taxon>Diphasiastrum</taxon>
    </lineage>
</organism>
<dbReference type="EMBL" id="CM055114">
    <property type="protein sequence ID" value="KAJ7513544.1"/>
    <property type="molecule type" value="Genomic_DNA"/>
</dbReference>
<reference evidence="2" key="1">
    <citation type="journal article" date="2024" name="Proc. Natl. Acad. Sci. U.S.A.">
        <title>Extraordinary preservation of gene collinearity over three hundred million years revealed in homosporous lycophytes.</title>
        <authorList>
            <person name="Li C."/>
            <person name="Wickell D."/>
            <person name="Kuo L.Y."/>
            <person name="Chen X."/>
            <person name="Nie B."/>
            <person name="Liao X."/>
            <person name="Peng D."/>
            <person name="Ji J."/>
            <person name="Jenkins J."/>
            <person name="Williams M."/>
            <person name="Shu S."/>
            <person name="Plott C."/>
            <person name="Barry K."/>
            <person name="Rajasekar S."/>
            <person name="Grimwood J."/>
            <person name="Han X."/>
            <person name="Sun S."/>
            <person name="Hou Z."/>
            <person name="He W."/>
            <person name="Dai G."/>
            <person name="Sun C."/>
            <person name="Schmutz J."/>
            <person name="Leebens-Mack J.H."/>
            <person name="Li F.W."/>
            <person name="Wang L."/>
        </authorList>
    </citation>
    <scope>NUCLEOTIDE SEQUENCE [LARGE SCALE GENOMIC DNA]</scope>
    <source>
        <strain evidence="2">cv. PW_Plant_1</strain>
    </source>
</reference>
<name>A0ACC2A7N5_DIPCM</name>
<proteinExistence type="predicted"/>
<comment type="caution">
    <text evidence="1">The sequence shown here is derived from an EMBL/GenBank/DDBJ whole genome shotgun (WGS) entry which is preliminary data.</text>
</comment>
<evidence type="ECO:0000313" key="2">
    <source>
        <dbReference type="Proteomes" id="UP001162992"/>
    </source>
</evidence>
<evidence type="ECO:0000313" key="1">
    <source>
        <dbReference type="EMBL" id="KAJ7513544.1"/>
    </source>
</evidence>
<protein>
    <submittedName>
        <fullName evidence="1">Uncharacterized protein</fullName>
    </submittedName>
</protein>